<feature type="region of interest" description="Disordered" evidence="1">
    <location>
        <begin position="20"/>
        <end position="48"/>
    </location>
</feature>
<protein>
    <submittedName>
        <fullName evidence="2">Uncharacterized protein</fullName>
    </submittedName>
</protein>
<feature type="non-terminal residue" evidence="2">
    <location>
        <position position="1"/>
    </location>
</feature>
<accession>A0A6J4RF92</accession>
<reference evidence="2" key="1">
    <citation type="submission" date="2020-02" db="EMBL/GenBank/DDBJ databases">
        <authorList>
            <person name="Meier V. D."/>
        </authorList>
    </citation>
    <scope>NUCLEOTIDE SEQUENCE</scope>
    <source>
        <strain evidence="2">AVDCRST_MAG85</strain>
    </source>
</reference>
<dbReference type="AlphaFoldDB" id="A0A6J4RF92"/>
<organism evidence="2">
    <name type="scientific">uncultured Solirubrobacteraceae bacterium</name>
    <dbReference type="NCBI Taxonomy" id="1162706"/>
    <lineage>
        <taxon>Bacteria</taxon>
        <taxon>Bacillati</taxon>
        <taxon>Actinomycetota</taxon>
        <taxon>Thermoleophilia</taxon>
        <taxon>Solirubrobacterales</taxon>
        <taxon>Solirubrobacteraceae</taxon>
        <taxon>environmental samples</taxon>
    </lineage>
</organism>
<sequence length="72" mass="7679">CWSGRRSPARRAWPTWSGRCAVSRRRPRRTAPAPRAAPSATSSSRPSRRCACASAGAWPATAGPCRPTSGRS</sequence>
<feature type="compositionally biased region" description="Low complexity" evidence="1">
    <location>
        <begin position="30"/>
        <end position="48"/>
    </location>
</feature>
<proteinExistence type="predicted"/>
<evidence type="ECO:0000256" key="1">
    <source>
        <dbReference type="SAM" id="MobiDB-lite"/>
    </source>
</evidence>
<name>A0A6J4RF92_9ACTN</name>
<feature type="non-terminal residue" evidence="2">
    <location>
        <position position="72"/>
    </location>
</feature>
<gene>
    <name evidence="2" type="ORF">AVDCRST_MAG85-36</name>
</gene>
<dbReference type="EMBL" id="CADCVT010000006">
    <property type="protein sequence ID" value="CAA9472254.1"/>
    <property type="molecule type" value="Genomic_DNA"/>
</dbReference>
<evidence type="ECO:0000313" key="2">
    <source>
        <dbReference type="EMBL" id="CAA9472254.1"/>
    </source>
</evidence>